<evidence type="ECO:0000256" key="1">
    <source>
        <dbReference type="SAM" id="MobiDB-lite"/>
    </source>
</evidence>
<gene>
    <name evidence="2" type="ordered locus">Os04g0390200</name>
    <name evidence="2" type="ORF">OSNPB_040390200</name>
</gene>
<protein>
    <submittedName>
        <fullName evidence="2">Os04g0390200 protein</fullName>
    </submittedName>
</protein>
<feature type="region of interest" description="Disordered" evidence="1">
    <location>
        <begin position="1"/>
        <end position="20"/>
    </location>
</feature>
<evidence type="ECO:0000313" key="3">
    <source>
        <dbReference type="Proteomes" id="UP000059680"/>
    </source>
</evidence>
<dbReference type="PaxDb" id="39947-A0A0P0W9G4"/>
<feature type="region of interest" description="Disordered" evidence="1">
    <location>
        <begin position="29"/>
        <end position="90"/>
    </location>
</feature>
<accession>A0A0P0W9G4</accession>
<reference evidence="3" key="1">
    <citation type="journal article" date="2005" name="Nature">
        <title>The map-based sequence of the rice genome.</title>
        <authorList>
            <consortium name="International rice genome sequencing project (IRGSP)"/>
            <person name="Matsumoto T."/>
            <person name="Wu J."/>
            <person name="Kanamori H."/>
            <person name="Katayose Y."/>
            <person name="Fujisawa M."/>
            <person name="Namiki N."/>
            <person name="Mizuno H."/>
            <person name="Yamamoto K."/>
            <person name="Antonio B.A."/>
            <person name="Baba T."/>
            <person name="Sakata K."/>
            <person name="Nagamura Y."/>
            <person name="Aoki H."/>
            <person name="Arikawa K."/>
            <person name="Arita K."/>
            <person name="Bito T."/>
            <person name="Chiden Y."/>
            <person name="Fujitsuka N."/>
            <person name="Fukunaka R."/>
            <person name="Hamada M."/>
            <person name="Harada C."/>
            <person name="Hayashi A."/>
            <person name="Hijishita S."/>
            <person name="Honda M."/>
            <person name="Hosokawa S."/>
            <person name="Ichikawa Y."/>
            <person name="Idonuma A."/>
            <person name="Iijima M."/>
            <person name="Ikeda M."/>
            <person name="Ikeno M."/>
            <person name="Ito K."/>
            <person name="Ito S."/>
            <person name="Ito T."/>
            <person name="Ito Y."/>
            <person name="Ito Y."/>
            <person name="Iwabuchi A."/>
            <person name="Kamiya K."/>
            <person name="Karasawa W."/>
            <person name="Kurita K."/>
            <person name="Katagiri S."/>
            <person name="Kikuta A."/>
            <person name="Kobayashi H."/>
            <person name="Kobayashi N."/>
            <person name="Machita K."/>
            <person name="Maehara T."/>
            <person name="Masukawa M."/>
            <person name="Mizubayashi T."/>
            <person name="Mukai Y."/>
            <person name="Nagasaki H."/>
            <person name="Nagata Y."/>
            <person name="Naito S."/>
            <person name="Nakashima M."/>
            <person name="Nakama Y."/>
            <person name="Nakamichi Y."/>
            <person name="Nakamura M."/>
            <person name="Meguro A."/>
            <person name="Negishi M."/>
            <person name="Ohta I."/>
            <person name="Ohta T."/>
            <person name="Okamoto M."/>
            <person name="Ono N."/>
            <person name="Saji S."/>
            <person name="Sakaguchi M."/>
            <person name="Sakai K."/>
            <person name="Shibata M."/>
            <person name="Shimokawa T."/>
            <person name="Song J."/>
            <person name="Takazaki Y."/>
            <person name="Terasawa K."/>
            <person name="Tsugane M."/>
            <person name="Tsuji K."/>
            <person name="Ueda S."/>
            <person name="Waki K."/>
            <person name="Yamagata H."/>
            <person name="Yamamoto M."/>
            <person name="Yamamoto S."/>
            <person name="Yamane H."/>
            <person name="Yoshiki S."/>
            <person name="Yoshihara R."/>
            <person name="Yukawa K."/>
            <person name="Zhong H."/>
            <person name="Yano M."/>
            <person name="Yuan Q."/>
            <person name="Ouyang S."/>
            <person name="Liu J."/>
            <person name="Jones K.M."/>
            <person name="Gansberger K."/>
            <person name="Moffat K."/>
            <person name="Hill J."/>
            <person name="Bera J."/>
            <person name="Fadrosh D."/>
            <person name="Jin S."/>
            <person name="Johri S."/>
            <person name="Kim M."/>
            <person name="Overton L."/>
            <person name="Reardon M."/>
            <person name="Tsitrin T."/>
            <person name="Vuong H."/>
            <person name="Weaver B."/>
            <person name="Ciecko A."/>
            <person name="Tallon L."/>
            <person name="Jackson J."/>
            <person name="Pai G."/>
            <person name="Aken S.V."/>
            <person name="Utterback T."/>
            <person name="Reidmuller S."/>
            <person name="Feldblyum T."/>
            <person name="Hsiao J."/>
            <person name="Zismann V."/>
            <person name="Iobst S."/>
            <person name="de Vazeille A.R."/>
            <person name="Buell C.R."/>
            <person name="Ying K."/>
            <person name="Li Y."/>
            <person name="Lu T."/>
            <person name="Huang Y."/>
            <person name="Zhao Q."/>
            <person name="Feng Q."/>
            <person name="Zhang L."/>
            <person name="Zhu J."/>
            <person name="Weng Q."/>
            <person name="Mu J."/>
            <person name="Lu Y."/>
            <person name="Fan D."/>
            <person name="Liu Y."/>
            <person name="Guan J."/>
            <person name="Zhang Y."/>
            <person name="Yu S."/>
            <person name="Liu X."/>
            <person name="Zhang Y."/>
            <person name="Hong G."/>
            <person name="Han B."/>
            <person name="Choisne N."/>
            <person name="Demange N."/>
            <person name="Orjeda G."/>
            <person name="Samain S."/>
            <person name="Cattolico L."/>
            <person name="Pelletier E."/>
            <person name="Couloux A."/>
            <person name="Segurens B."/>
            <person name="Wincker P."/>
            <person name="D'Hont A."/>
            <person name="Scarpelli C."/>
            <person name="Weissenbach J."/>
            <person name="Salanoubat M."/>
            <person name="Quetier F."/>
            <person name="Yu Y."/>
            <person name="Kim H.R."/>
            <person name="Rambo T."/>
            <person name="Currie J."/>
            <person name="Collura K."/>
            <person name="Luo M."/>
            <person name="Yang T."/>
            <person name="Ammiraju J.S.S."/>
            <person name="Engler F."/>
            <person name="Soderlund C."/>
            <person name="Wing R.A."/>
            <person name="Palmer L.E."/>
            <person name="de la Bastide M."/>
            <person name="Spiegel L."/>
            <person name="Nascimento L."/>
            <person name="Zutavern T."/>
            <person name="O'Shaughnessy A."/>
            <person name="Dike S."/>
            <person name="Dedhia N."/>
            <person name="Preston R."/>
            <person name="Balija V."/>
            <person name="McCombie W.R."/>
            <person name="Chow T."/>
            <person name="Chen H."/>
            <person name="Chung M."/>
            <person name="Chen C."/>
            <person name="Shaw J."/>
            <person name="Wu H."/>
            <person name="Hsiao K."/>
            <person name="Chao Y."/>
            <person name="Chu M."/>
            <person name="Cheng C."/>
            <person name="Hour A."/>
            <person name="Lee P."/>
            <person name="Lin S."/>
            <person name="Lin Y."/>
            <person name="Liou J."/>
            <person name="Liu S."/>
            <person name="Hsing Y."/>
            <person name="Raghuvanshi S."/>
            <person name="Mohanty A."/>
            <person name="Bharti A.K."/>
            <person name="Gaur A."/>
            <person name="Gupta V."/>
            <person name="Kumar D."/>
            <person name="Ravi V."/>
            <person name="Vij S."/>
            <person name="Kapur A."/>
            <person name="Khurana P."/>
            <person name="Khurana P."/>
            <person name="Khurana J.P."/>
            <person name="Tyagi A.K."/>
            <person name="Gaikwad K."/>
            <person name="Singh A."/>
            <person name="Dalal V."/>
            <person name="Srivastava S."/>
            <person name="Dixit A."/>
            <person name="Pal A.K."/>
            <person name="Ghazi I.A."/>
            <person name="Yadav M."/>
            <person name="Pandit A."/>
            <person name="Bhargava A."/>
            <person name="Sureshbabu K."/>
            <person name="Batra K."/>
            <person name="Sharma T.R."/>
            <person name="Mohapatra T."/>
            <person name="Singh N.K."/>
            <person name="Messing J."/>
            <person name="Nelson A.B."/>
            <person name="Fuks G."/>
            <person name="Kavchok S."/>
            <person name="Keizer G."/>
            <person name="Linton E."/>
            <person name="Llaca V."/>
            <person name="Song R."/>
            <person name="Tanyolac B."/>
            <person name="Young S."/>
            <person name="Ho-Il K."/>
            <person name="Hahn J.H."/>
            <person name="Sangsakoo G."/>
            <person name="Vanavichit A."/>
            <person name="de Mattos Luiz.A.T."/>
            <person name="Zimmer P.D."/>
            <person name="Malone G."/>
            <person name="Dellagostin O."/>
            <person name="de Oliveira A.C."/>
            <person name="Bevan M."/>
            <person name="Bancroft I."/>
            <person name="Minx P."/>
            <person name="Cordum H."/>
            <person name="Wilson R."/>
            <person name="Cheng Z."/>
            <person name="Jin W."/>
            <person name="Jiang J."/>
            <person name="Leong S.A."/>
            <person name="Iwama H."/>
            <person name="Gojobori T."/>
            <person name="Itoh T."/>
            <person name="Niimura Y."/>
            <person name="Fujii Y."/>
            <person name="Habara T."/>
            <person name="Sakai H."/>
            <person name="Sato Y."/>
            <person name="Wilson G."/>
            <person name="Kumar K."/>
            <person name="McCouch S."/>
            <person name="Juretic N."/>
            <person name="Hoen D."/>
            <person name="Wright S."/>
            <person name="Bruskiewich R."/>
            <person name="Bureau T."/>
            <person name="Miyao A."/>
            <person name="Hirochika H."/>
            <person name="Nishikawa T."/>
            <person name="Kadowaki K."/>
            <person name="Sugiura M."/>
            <person name="Burr B."/>
            <person name="Sasaki T."/>
        </authorList>
    </citation>
    <scope>NUCLEOTIDE SEQUENCE [LARGE SCALE GENOMIC DNA]</scope>
    <source>
        <strain evidence="3">cv. Nipponbare</strain>
    </source>
</reference>
<sequence>MLNPRRRRRGEVAARRGRRQIRPAELLEGRAGIGAGEERGEAAARRWRRQIRSTKLPGSRAGTGGERGELPPAPEGRGSRSSLVSPDPPR</sequence>
<dbReference type="EMBL" id="AP014960">
    <property type="protein sequence ID" value="BAS88958.1"/>
    <property type="molecule type" value="Genomic_DNA"/>
</dbReference>
<organism evidence="2 3">
    <name type="scientific">Oryza sativa subsp. japonica</name>
    <name type="common">Rice</name>
    <dbReference type="NCBI Taxonomy" id="39947"/>
    <lineage>
        <taxon>Eukaryota</taxon>
        <taxon>Viridiplantae</taxon>
        <taxon>Streptophyta</taxon>
        <taxon>Embryophyta</taxon>
        <taxon>Tracheophyta</taxon>
        <taxon>Spermatophyta</taxon>
        <taxon>Magnoliopsida</taxon>
        <taxon>Liliopsida</taxon>
        <taxon>Poales</taxon>
        <taxon>Poaceae</taxon>
        <taxon>BOP clade</taxon>
        <taxon>Oryzoideae</taxon>
        <taxon>Oryzeae</taxon>
        <taxon>Oryzinae</taxon>
        <taxon>Oryza</taxon>
        <taxon>Oryza sativa</taxon>
    </lineage>
</organism>
<dbReference type="InParanoid" id="A0A0P0W9G4"/>
<dbReference type="AlphaFoldDB" id="A0A0P0W9G4"/>
<dbReference type="Proteomes" id="UP000059680">
    <property type="component" value="Chromosome 4"/>
</dbReference>
<name>A0A0P0W9G4_ORYSJ</name>
<evidence type="ECO:0000313" key="2">
    <source>
        <dbReference type="EMBL" id="BAS88958.1"/>
    </source>
</evidence>
<reference evidence="2 3" key="3">
    <citation type="journal article" date="2013" name="Rice">
        <title>Improvement of the Oryza sativa Nipponbare reference genome using next generation sequence and optical map data.</title>
        <authorList>
            <person name="Kawahara Y."/>
            <person name="de la Bastide M."/>
            <person name="Hamilton J.P."/>
            <person name="Kanamori H."/>
            <person name="McCombie W.R."/>
            <person name="Ouyang S."/>
            <person name="Schwartz D.C."/>
            <person name="Tanaka T."/>
            <person name="Wu J."/>
            <person name="Zhou S."/>
            <person name="Childs K.L."/>
            <person name="Davidson R.M."/>
            <person name="Lin H."/>
            <person name="Quesada-Ocampo L."/>
            <person name="Vaillancourt B."/>
            <person name="Sakai H."/>
            <person name="Lee S.S."/>
            <person name="Kim J."/>
            <person name="Numa H."/>
            <person name="Itoh T."/>
            <person name="Buell C.R."/>
            <person name="Matsumoto T."/>
        </authorList>
    </citation>
    <scope>NUCLEOTIDE SEQUENCE [LARGE SCALE GENOMIC DNA]</scope>
    <source>
        <strain evidence="3">cv. Nipponbare</strain>
    </source>
</reference>
<proteinExistence type="predicted"/>
<reference evidence="2 3" key="2">
    <citation type="journal article" date="2013" name="Plant Cell Physiol.">
        <title>Rice Annotation Project Database (RAP-DB): an integrative and interactive database for rice genomics.</title>
        <authorList>
            <person name="Sakai H."/>
            <person name="Lee S.S."/>
            <person name="Tanaka T."/>
            <person name="Numa H."/>
            <person name="Kim J."/>
            <person name="Kawahara Y."/>
            <person name="Wakimoto H."/>
            <person name="Yang C.C."/>
            <person name="Iwamoto M."/>
            <person name="Abe T."/>
            <person name="Yamada Y."/>
            <person name="Muto A."/>
            <person name="Inokuchi H."/>
            <person name="Ikemura T."/>
            <person name="Matsumoto T."/>
            <person name="Sasaki T."/>
            <person name="Itoh T."/>
        </authorList>
    </citation>
    <scope>NUCLEOTIDE SEQUENCE [LARGE SCALE GENOMIC DNA]</scope>
    <source>
        <strain evidence="3">cv. Nipponbare</strain>
    </source>
</reference>
<keyword evidence="3" id="KW-1185">Reference proteome</keyword>